<protein>
    <submittedName>
        <fullName evidence="2">Filamentous hemagglutinin N-terminal domain-containing protein</fullName>
    </submittedName>
</protein>
<dbReference type="PANTHER" id="PTHR12338">
    <property type="entry name" value="AUTOTRANSPORTER"/>
    <property type="match status" value="1"/>
</dbReference>
<evidence type="ECO:0000313" key="2">
    <source>
        <dbReference type="EMBL" id="QKD02148.1"/>
    </source>
</evidence>
<accession>A0A6M7WQS7</accession>
<feature type="domain" description="Filamentous haemagglutinin FhaB/tRNA nuclease CdiA-like TPS" evidence="1">
    <location>
        <begin position="64"/>
        <end position="177"/>
    </location>
</feature>
<dbReference type="Pfam" id="PF05860">
    <property type="entry name" value="TPS"/>
    <property type="match status" value="1"/>
</dbReference>
<dbReference type="InterPro" id="IPR008638">
    <property type="entry name" value="FhaB/CdiA-like_TPS"/>
</dbReference>
<evidence type="ECO:0000313" key="3">
    <source>
        <dbReference type="Proteomes" id="UP000503017"/>
    </source>
</evidence>
<gene>
    <name evidence="2" type="ORF">EB235_12075</name>
</gene>
<dbReference type="EMBL" id="CP033367">
    <property type="protein sequence ID" value="QKD02148.1"/>
    <property type="molecule type" value="Genomic_DNA"/>
</dbReference>
<dbReference type="NCBIfam" id="TIGR01901">
    <property type="entry name" value="adhes_NPXG"/>
    <property type="match status" value="1"/>
</dbReference>
<proteinExistence type="predicted"/>
<dbReference type="InterPro" id="IPR041286">
    <property type="entry name" value="MBG_2"/>
</dbReference>
<organism evidence="2 3">
    <name type="scientific">Mesorhizobium loti R88b</name>
    <dbReference type="NCBI Taxonomy" id="935548"/>
    <lineage>
        <taxon>Bacteria</taxon>
        <taxon>Pseudomonadati</taxon>
        <taxon>Pseudomonadota</taxon>
        <taxon>Alphaproteobacteria</taxon>
        <taxon>Hyphomicrobiales</taxon>
        <taxon>Phyllobacteriaceae</taxon>
        <taxon>Mesorhizobium</taxon>
    </lineage>
</organism>
<dbReference type="Proteomes" id="UP000503017">
    <property type="component" value="Chromosome"/>
</dbReference>
<evidence type="ECO:0000259" key="1">
    <source>
        <dbReference type="SMART" id="SM00912"/>
    </source>
</evidence>
<dbReference type="SMART" id="SM00912">
    <property type="entry name" value="Haemagg_act"/>
    <property type="match status" value="1"/>
</dbReference>
<dbReference type="Gene3D" id="2.160.20.10">
    <property type="entry name" value="Single-stranded right-handed beta-helix, Pectin lyase-like"/>
    <property type="match status" value="1"/>
</dbReference>
<dbReference type="Gene3D" id="2.160.20.110">
    <property type="match status" value="3"/>
</dbReference>
<name>A0A6M7WQS7_RHILI</name>
<dbReference type="InterPro" id="IPR012334">
    <property type="entry name" value="Pectin_lyas_fold"/>
</dbReference>
<sequence length="2852" mass="281299">MGPPASRRSCPDQRPLFAVRRHPVLGVSMQRQPLSPRNLNRTSAPLMALLLASTALVGFTSARAQELPTGGSVASGGVTISNPSSSQLSIKQSTSSAIVNWQGFSIGAGGTVNIDQPTSTSTMLNRVTGGTSSTIAGQLNANGQVFLVNPNGIAISKTGKVSAAGFVGSTLGISDEDFKAGKLSFEGKGASAAVSNRGAISIGRGGYAALIGGSVDNAGSISVPLGKVGLGSGEKATLDLSGDGFLQVSVPTKADGSSALVSNSGLISADGGTVELKAAAVRNAARQAVNMSGVIEARTVSGQSGAIVLGGDQGSVEITGTLDASAKSVGKGGKITVTGRKLKLKAAKVDASGKDGGGTIKIGGDYQGSGTLQHADTTEIDAATTIKADATGNGNGGTVIVWSDAVTGFEGMISARGGEQGGNGGSTEVSSHGVLDFDGNVDLSARFGDTGYLLLDPYNLTIQTNSGSPAASGSGGTYTASGNNSILRVSTLQSALANANVTVTTGTAGSQTGDITVANAVTWSSGNSLTLSANRNIAVNASLTSSGGGAINLRADSSGTGTGTVSFASSAIKASTSGVVSIYYNPTVNPAGSVANATSYTNPIENYSGNIAGGGTLNAAMLVNTLNDLRNIKNNSGANFALGRSIDATGAVFTSAVVDTLNGTFDGLGNTISNLAITSPDSNVGLFGDIAGSAIVRNLKLTNVAILGTSGSANSATIGGLAGSNEGTVSAVTVSGSVRTVADYYRSVGGLIGFSSGTISGAISTAAVQAGYTDNTGGLVGALFAGSIAGSSASGSVSIGGQSSGGGLVGEATFGASITGSFATGTVTAGNASKAGGLAGNLDSASIATSYSSSTVYGDGSTQAGGLVGSTRGTASIGTSYATGAVNASQGYIGGLVGASLDATTTVTNSYATGTLTGATPGGIVGYNSGSIASSYFDLDTTGATAAAGWGPNTATGGTGLHTSDFLKASSFTGWTFGTTGGGAGWVIVDADSTLNNAGGAAGGTRPMLLSEYSTTITNAHQLQLMALNLNGKYTLGNNIDASTTAGGQGVWGASGFVPIGSALDAGTGFPANSNLPFGTTNEHAFTGTFDGKGLTISNLFINRPTTDYVGLFGYANAATLQNVTLTGGSITGRDHVGALLGGNHGYASDGSTYYPFYLMNVSASAAVSGRDYVGGLAGSIEAGYINDVSASGAVSGRDYVGGLAGYNNSSSGWVEAVSTNVAASATGAVSGRNNVGGLFGYVLAGFYNTSYATGTVTATGDNVGGLFGQASGQVGSGPSDTVYATGAVTGRNNVGGLIGLSIFSATQAYATGAVTGVTAVGGLVGNNDSGGYIDTSFANGVVRGVDQVGGLVGRNLSIVGAIAGTTGTYATGAVYGTSNVGGLVGLNGSVFSGGVSLFGRVQSSYAIGFVSGTTNVGGLVGNNMADTSGNNKPATVKTSYWDTDTAGGGLPGIGAGVTTGTSASATGKTTAQLMAALQTGFSSSTWGLVANTSLPYFKWLYPTAPQVVTGTAYSDRGTTPLAGVATNILVNGTMTPASAVGSTGANGYYYFLLPNGTIAAGGSQLLVSSSGPSAGATFQQNATGSLSGLSIYGGYLKQQGAASTLSALNAARATALGSNAAALSLLGGLSNVEIDPASAFTTDQAMNVPGTLVISSTGAVSQTASISANSLLLLGGGGSYTLANSGNAIGTLAASTGTVSVTYNGDLTIGAVAGIYGVTASGAVTVKTPGKLTIASAAKVTAGSNANVVLSAGSAFVNNRGSDAVSVSGTGRWLIYSANPGADTFGGLDSANTAIWNTAAGGAVPATGNRYVFAYQPTLTFTSTNASMVYGDSIPTLTYSVSGYQAGVANAYLGDSATTAFTGAPTLSTPATLATQPLGAGSYTITIDAGNVGGLNGYAVAFNSAGLISVAKRMVTVSANSGQGKTYGDADPSSYGYTYSDLGSGTALVGSLDRDAGQDVGTYAINQGSLTNAANANYDISFVSNDFTIAKRAITVTATAGQGKTYGNADPSSYGYTYSDLGTGAALVGSLDRASGEDVGSYAIGQGSLTNASNSNYDISFVSNDFSIGKRAVTVTATAGQGKTYGNADPSSYGYTYSDLGTGAALVGSLDRDAGEDVGTYAIGQGSLSNANNANYDITYVGSNFSIGKRAITVTADTGQGKTYGNANPSSYGYAHSDLGTGVALVGALDRDAGEDVGTYAIGQGTLTDANNSNYDISYTGADFSIGKRSVTVTATAGQGKAYGDSAPASYSYTYSDLGSGAALVGALDRDVGEDVGTYAIGQGTLTDAANSNYDITYVGGSFSIGKRAVTVTATAGLGKTYGNADPSSYDYTYSDLGTGVALVGALDRASGEDVGSYAIGQGTLTNGANSNYDISFVSNDFSVGKRAITVTATAGQGKTYGNADPSSYLYSYSDLGTGVALVGSLDRTSGENVGSYAIGQGTLTNGANSNYDISFVSNDFSIGKRAVTVTAAAGQGKIYGDADPSSYGYSYSDLGNGTALVGALDRVSGENVGNYAIGRGTLTDAANSNYDITYVDAGFSIGKRSVTVTADAGQGKTYGDIDPSSYSYTFTSLGTGVALVGALDRAAGETVGDYAIGQGSITNEANSNYDISYAGAHFSIAKRSVTVTANAGQGKVYGDADPSSYGYSYSYLGNGVALVGALDRAAGENAGSYAIGQGTLTNTANANYDITYVSSDFTIGKRPITVVADAQSRPQGTPNPAFTYTIGGLGLVGSDTLTGALSTDATPASIPGIYAIEQGSLTASANYELTYIGADLVVSAPNTVPASDAASTVAHNTHAHGAGAPAPVFFTGQQADGDTEALVEDPRLGGFAFCQGIAQTASVCTVASVQ</sequence>
<dbReference type="InterPro" id="IPR050909">
    <property type="entry name" value="Bact_Autotransporter_VF"/>
</dbReference>
<dbReference type="SUPFAM" id="SSF51126">
    <property type="entry name" value="Pectin lyase-like"/>
    <property type="match status" value="1"/>
</dbReference>
<dbReference type="InterPro" id="IPR011050">
    <property type="entry name" value="Pectin_lyase_fold/virulence"/>
</dbReference>
<reference evidence="2 3" key="1">
    <citation type="submission" date="2018-10" db="EMBL/GenBank/DDBJ databases">
        <authorList>
            <person name="Perry B.J."/>
            <person name="Sullivan J.T."/>
            <person name="Murphy R.J.T."/>
            <person name="Ramsay J.P."/>
            <person name="Ronson C.W."/>
        </authorList>
    </citation>
    <scope>NUCLEOTIDE SEQUENCE [LARGE SCALE GENOMIC DNA]</scope>
    <source>
        <strain evidence="2 3">R88b</strain>
    </source>
</reference>
<dbReference type="PANTHER" id="PTHR12338:SF5">
    <property type="entry name" value="ANTIGEN 43-RELATED"/>
    <property type="match status" value="1"/>
</dbReference>
<dbReference type="Pfam" id="PF18676">
    <property type="entry name" value="MBG_2"/>
    <property type="match status" value="11"/>
</dbReference>